<dbReference type="SUPFAM" id="SSF54001">
    <property type="entry name" value="Cysteine proteinases"/>
    <property type="match status" value="1"/>
</dbReference>
<dbReference type="SMART" id="SM00089">
    <property type="entry name" value="PKD"/>
    <property type="match status" value="3"/>
</dbReference>
<keyword evidence="2" id="KW-1015">Disulfide bond</keyword>
<evidence type="ECO:0000313" key="7">
    <source>
        <dbReference type="Proteomes" id="UP000249375"/>
    </source>
</evidence>
<proteinExistence type="predicted"/>
<dbReference type="Gene3D" id="2.60.120.260">
    <property type="entry name" value="Galactose-binding domain-like"/>
    <property type="match status" value="1"/>
</dbReference>
<dbReference type="Pfam" id="PF13385">
    <property type="entry name" value="Laminin_G_3"/>
    <property type="match status" value="2"/>
</dbReference>
<evidence type="ECO:0000259" key="4">
    <source>
        <dbReference type="PROSITE" id="PS50022"/>
    </source>
</evidence>
<dbReference type="Gene3D" id="3.90.70.10">
    <property type="entry name" value="Cysteine proteinases"/>
    <property type="match status" value="1"/>
</dbReference>
<evidence type="ECO:0000259" key="5">
    <source>
        <dbReference type="PROSITE" id="PS50093"/>
    </source>
</evidence>
<dbReference type="InterPro" id="IPR038765">
    <property type="entry name" value="Papain-like_cys_pep_sf"/>
</dbReference>
<dbReference type="GO" id="GO:0004553">
    <property type="term" value="F:hydrolase activity, hydrolyzing O-glycosyl compounds"/>
    <property type="evidence" value="ECO:0007669"/>
    <property type="project" value="UniProtKB-ARBA"/>
</dbReference>
<dbReference type="InterPro" id="IPR035986">
    <property type="entry name" value="PKD_dom_sf"/>
</dbReference>
<dbReference type="InterPro" id="IPR013783">
    <property type="entry name" value="Ig-like_fold"/>
</dbReference>
<accession>A0A5P8E643</accession>
<evidence type="ECO:0000256" key="3">
    <source>
        <dbReference type="SAM" id="SignalP"/>
    </source>
</evidence>
<dbReference type="GO" id="GO:0005975">
    <property type="term" value="P:carbohydrate metabolic process"/>
    <property type="evidence" value="ECO:0007669"/>
    <property type="project" value="UniProtKB-ARBA"/>
</dbReference>
<evidence type="ECO:0000256" key="2">
    <source>
        <dbReference type="ARBA" id="ARBA00023157"/>
    </source>
</evidence>
<dbReference type="SUPFAM" id="SSF49785">
    <property type="entry name" value="Galactose-binding domain-like"/>
    <property type="match status" value="1"/>
</dbReference>
<gene>
    <name evidence="6" type="ORF">C7Y71_005300</name>
</gene>
<evidence type="ECO:0000256" key="1">
    <source>
        <dbReference type="ARBA" id="ARBA00022729"/>
    </source>
</evidence>
<name>A0A5P8E643_9BACT</name>
<dbReference type="SUPFAM" id="SSF49899">
    <property type="entry name" value="Concanavalin A-like lectins/glucanases"/>
    <property type="match status" value="2"/>
</dbReference>
<dbReference type="PROSITE" id="PS50022">
    <property type="entry name" value="FA58C_3"/>
    <property type="match status" value="1"/>
</dbReference>
<feature type="signal peptide" evidence="3">
    <location>
        <begin position="1"/>
        <end position="21"/>
    </location>
</feature>
<dbReference type="InterPro" id="IPR022409">
    <property type="entry name" value="PKD/Chitinase_dom"/>
</dbReference>
<dbReference type="Gene3D" id="2.60.40.10">
    <property type="entry name" value="Immunoglobulins"/>
    <property type="match status" value="3"/>
</dbReference>
<dbReference type="InterPro" id="IPR013320">
    <property type="entry name" value="ConA-like_dom_sf"/>
</dbReference>
<dbReference type="Gene3D" id="2.60.120.200">
    <property type="match status" value="2"/>
</dbReference>
<dbReference type="CDD" id="cd00146">
    <property type="entry name" value="PKD"/>
    <property type="match status" value="3"/>
</dbReference>
<keyword evidence="7" id="KW-1185">Reference proteome</keyword>
<sequence>MKQKLLLFYLLLLGTGLTGSAQVIPPDLEGLISDTALIREILPSWNPDWTLMSNVKSIQEDTTTTKGIKRAPKLNSIVTASDLPDHWNNAETMYFPPVIFQNGGSCGVSSRVGYMMNEEMNAYNGTDASLAKNRLAHNFQFPFSYGNYGIGKERMAMYVGYPSSDVWGGTTSSSIYGDHGSESRNDDGWMQGYDSWYNAMQHRITGTGSIPTGALTASGQEAMKRWLYNHNGDTSFKTGGMLGIGCGAATSRSWTIGSCEHNDALGFSSKNGLAWGSYVDHACTICGYDDRVWFDLDKNGVHGEENNSLGQNERGAWIVINTWGNWWLDGGFAYQPYALATPTTNAQKIIHPGATDSVTVYTAVGEGYAPEVYYYRKDYTPQQTLKATMTFVQRQQMGLTVGIAQDTTATSPEKTTKLYHFYYNGDRYNSKAMIPMLGRWSDGKLHYEPMEFGYDLTDLAADFDRTKPLKYFLTVETSDSCTGYGGIHAASIIDYESNKNGIETKFKIVGDSVAINGARQRRTITVVVWNEPIAAPCNLVVSGNNITWDAPISTRRTPASYKIYRDDALIDSTTTRTYNCGGTNGLYTVKAVYEINGNSITSPASNKLIVRPSSDLAKDNYTYTFSNKGFKINDVFTSMNQATIEWWVKPSSLTNWNQQIGPGWGTFLIHTTSSGELVYGWSASGNNNRGSISNAFSNNTWKHIAVVVDGNTMTAYVNGVKKGSFTSSSYNGIPSMNPFEFGSHYSGSSALYGVYDEVRVWKTARTATEIANNYKMPLIDDASYDDLLAYYRMDTFTQNGTTYLRDCVGGHHAPLVGNGSASSSSGNSHFTNYSATATINAPATALVGEPITLTYSSTADVVSRTWSCDGKTSTSASWDITFGSTGTKTVTLTVRTLAGNTKSTTASIVVNAAPAATAAFEQSAQEVTGMKHISFVSLNKTPNCTYSWSMPGADVETMDTRNATASYSSAGTFNVTLTVTDANGNSTSSTKQVVVNASAPVISFDQSATVIYKGESVTFTDNSLYNPTSYRWLLQCGNDIYSQSGKSVTFTPQRAGTYSVILTATNEAGSTTKTINKALIVCNAKSETGLRMSNDAITTNITNPEMTDGAWTIDFWYNPSELTSNCNSIATSNGLLDFHVLGNGDAELFVDQMKVGTWSDIFIANEWHHYALATSNNGTTSTYVLFRDGVNVGSKTQDAVKDWDTAMRTLIVGGNNGKFNGYMDEFRVWNKRLYVDEIRAVCVEPISTSTTGLKAYYNFNSIETGKVSDSTANHYDGSRTYSGPSGDVYLPSQGVFALDFSPEVGFQAEGTLLDQTLLTLEAYSDEEVSRENRSASNIIDNNTNTFWHSQWYDATAGYPHFFQFSREQMDTIESIKLYTYRDGDIYYPNTMNVEVSDDNETWTTLESGIYFPNRSTVGVILDQPITQKYFRLTFTSGSNGAFMMLNELYLYGKVGPKFTPGQKIITYVVKDTNGNEITRYQEGADENATLTVPDALKRDFCTYSEIDDIADEDKTVEVTCTYNYPFQISTSRSNAHYYYMKVRGENYTNANGTTNVQFSDKNVGNGLWAFMGNPYTGFQLINAINTDLTLYAGDDPWCNSNTTTYPYLSENNATTWTISKYDNNTFCLNIKTGTQTLFLNKFGNGSKLGYWTSGTGDIGSRITVEDYGNIEYLTLDPSKLYYIHNSYSGWGNRTYLYANNGVVSPGTKVAENRNYLWRLVYDPDSTKVQVVNVGTNQKIYIDNNAADQNLKLGNNEYKWLFIEGDGGVMINTTDRSYSWYSNPGAWANNIVTKDHWGYGWVFDPVDNYADTVSTNLAGYFTIPTNGYVGTLSYADSLTLRAIYNEYAVACTPAQYANLAANIDDATIKIESGKPYRLLNANYNNHWMALNMANNGNSTGSIINTTDPTANLSTILIFTSNGDDTWTVTMDGLYLTAVQQMSGKNQGTIETLSASSANAAPIVVKAYSPTVYTLCTQTNVDDKGYLHDNNYSQVVGWNKGAGASHWYIVPAENIKIGMNVVNGASYGTLYVPFSVTLNQEDVENHLVNFYKVTQLNTSNIVARRIDNNVIPAATPVILRDVNASTTLTLGVGGEGSPLSDNCLLGTYVNKTITDASNTYVLTSVDGGKTLTFGNCSTAYIPANKAYYLYTGTGTPKFGFDEGDGNITWIDGLTLDGNDNDAIYDLQGRKVNSKRATGGIYIVNGKKVLVK</sequence>
<dbReference type="Proteomes" id="UP000249375">
    <property type="component" value="Chromosome"/>
</dbReference>
<dbReference type="PROSITE" id="PS50093">
    <property type="entry name" value="PKD"/>
    <property type="match status" value="2"/>
</dbReference>
<feature type="domain" description="F5/8 type C" evidence="4">
    <location>
        <begin position="1299"/>
        <end position="1453"/>
    </location>
</feature>
<dbReference type="SUPFAM" id="SSF49299">
    <property type="entry name" value="PKD domain"/>
    <property type="match status" value="3"/>
</dbReference>
<dbReference type="OrthoDB" id="9806009at2"/>
<keyword evidence="1 3" id="KW-0732">Signal</keyword>
<feature type="domain" description="PKD" evidence="5">
    <location>
        <begin position="941"/>
        <end position="1002"/>
    </location>
</feature>
<feature type="chain" id="PRO_5024466760" evidence="3">
    <location>
        <begin position="22"/>
        <end position="2209"/>
    </location>
</feature>
<dbReference type="EMBL" id="CP033459">
    <property type="protein sequence ID" value="QFQ12475.1"/>
    <property type="molecule type" value="Genomic_DNA"/>
</dbReference>
<evidence type="ECO:0000313" key="6">
    <source>
        <dbReference type="EMBL" id="QFQ12475.1"/>
    </source>
</evidence>
<dbReference type="CDD" id="cd23432">
    <property type="entry name" value="beta-trefoil_Ricin_EndoBetaGal-like"/>
    <property type="match status" value="1"/>
</dbReference>
<reference evidence="6 7" key="1">
    <citation type="submission" date="2018-11" db="EMBL/GenBank/DDBJ databases">
        <authorList>
            <person name="Na S.W."/>
            <person name="Baik M."/>
        </authorList>
    </citation>
    <scope>NUCLEOTIDE SEQUENCE [LARGE SCALE GENOMIC DNA]</scope>
    <source>
        <strain evidence="6 7">E39</strain>
    </source>
</reference>
<dbReference type="InterPro" id="IPR000601">
    <property type="entry name" value="PKD_dom"/>
</dbReference>
<dbReference type="Pfam" id="PF00801">
    <property type="entry name" value="PKD"/>
    <property type="match status" value="2"/>
</dbReference>
<dbReference type="InterPro" id="IPR006558">
    <property type="entry name" value="LamG-like"/>
</dbReference>
<dbReference type="RefSeq" id="WP_111897340.1">
    <property type="nucleotide sequence ID" value="NZ_CP033459.1"/>
</dbReference>
<feature type="domain" description="PKD" evidence="5">
    <location>
        <begin position="1000"/>
        <end position="1076"/>
    </location>
</feature>
<protein>
    <submittedName>
        <fullName evidence="6">PKD domain-containing protein</fullName>
    </submittedName>
</protein>
<dbReference type="InterPro" id="IPR000421">
    <property type="entry name" value="FA58C"/>
</dbReference>
<dbReference type="KEGG" id="alq:C7Y71_005300"/>
<dbReference type="SMART" id="SM00560">
    <property type="entry name" value="LamGL"/>
    <property type="match status" value="1"/>
</dbReference>
<dbReference type="InterPro" id="IPR008979">
    <property type="entry name" value="Galactose-bd-like_sf"/>
</dbReference>
<organism evidence="6 7">
    <name type="scientific">Pseudoprevotella muciniphila</name>
    <dbReference type="NCBI Taxonomy" id="2133944"/>
    <lineage>
        <taxon>Bacteria</taxon>
        <taxon>Pseudomonadati</taxon>
        <taxon>Bacteroidota</taxon>
        <taxon>Bacteroidia</taxon>
        <taxon>Bacteroidales</taxon>
        <taxon>Prevotellaceae</taxon>
        <taxon>Pseudoprevotella</taxon>
    </lineage>
</organism>
<dbReference type="Pfam" id="PF00754">
    <property type="entry name" value="F5_F8_type_C"/>
    <property type="match status" value="1"/>
</dbReference>